<evidence type="ECO:0000259" key="7">
    <source>
        <dbReference type="PROSITE" id="PS51910"/>
    </source>
</evidence>
<dbReference type="SMART" id="SM00636">
    <property type="entry name" value="Glyco_18"/>
    <property type="match status" value="1"/>
</dbReference>
<dbReference type="SUPFAM" id="SSF51445">
    <property type="entry name" value="(Trans)glycosidases"/>
    <property type="match status" value="1"/>
</dbReference>
<dbReference type="STRING" id="1122991.GCA_000613445_02703"/>
<dbReference type="InterPro" id="IPR001579">
    <property type="entry name" value="Glyco_hydro_18_chit_AS"/>
</dbReference>
<dbReference type="PANTHER" id="PTHR11177">
    <property type="entry name" value="CHITINASE"/>
    <property type="match status" value="1"/>
</dbReference>
<comment type="similarity">
    <text evidence="6">Belongs to the glycosyl hydrolase 18 family.</text>
</comment>
<gene>
    <name evidence="8" type="ORF">EJ73_00978</name>
</gene>
<evidence type="ECO:0000313" key="8">
    <source>
        <dbReference type="EMBL" id="PXX22997.1"/>
    </source>
</evidence>
<sequence>MSVLLMLMSLCVLAQQQNRLVIAYVCSWTDQRLPNPMLMTNINYAFGHVNKTFNGCNVQNPDFLRKVVALKQINPKLKIQLSVGGWTSGNFSEMAADAKNRMMFAKDCARIVKLYGLDGIDIDWEYPTSSEAGISSSPNDTKNFTLLMRDLRKTLGKDKLLTAATIADALYVDFRSCIQYMDFVNIMAYDVADAPKHHTTLFRSPLSGRITVSEAVDAHIKAGVPKNKLCLGLPLYGRGDHGNNILEHYMKTGYTGGYYKACWDSVGQVPYLADWSGQLAWAAENTRSFAAKCQYIIDRDLLGAMYWETTEDNAQEDLMNTVYLSLLKYNKATIPLKQVLVMTDGQENAETEHLRALGKSLGFVVNVFTPATPFVDRLFARHHLLYNVNCNMDALSADAKTAFERYIDKAEGSYLAYNADTTKHWAWYNAFFKQPQAKHARTILYKVNPNLGYMPRLSTYEENKKQALKWLLRLE</sequence>
<dbReference type="Proteomes" id="UP000248314">
    <property type="component" value="Unassembled WGS sequence"/>
</dbReference>
<keyword evidence="3 5" id="KW-0378">Hydrolase</keyword>
<evidence type="ECO:0000256" key="5">
    <source>
        <dbReference type="RuleBase" id="RU000489"/>
    </source>
</evidence>
<dbReference type="InterPro" id="IPR050314">
    <property type="entry name" value="Glycosyl_Hydrlase_18"/>
</dbReference>
<evidence type="ECO:0000256" key="4">
    <source>
        <dbReference type="ARBA" id="ARBA00023295"/>
    </source>
</evidence>
<dbReference type="GO" id="GO:0005975">
    <property type="term" value="P:carbohydrate metabolic process"/>
    <property type="evidence" value="ECO:0007669"/>
    <property type="project" value="InterPro"/>
</dbReference>
<comment type="caution">
    <text evidence="8">The sequence shown here is derived from an EMBL/GenBank/DDBJ whole genome shotgun (WGS) entry which is preliminary data.</text>
</comment>
<dbReference type="GO" id="GO:0008843">
    <property type="term" value="F:endochitinase activity"/>
    <property type="evidence" value="ECO:0007669"/>
    <property type="project" value="UniProtKB-EC"/>
</dbReference>
<keyword evidence="9" id="KW-1185">Reference proteome</keyword>
<dbReference type="PANTHER" id="PTHR11177:SF317">
    <property type="entry name" value="CHITINASE 12-RELATED"/>
    <property type="match status" value="1"/>
</dbReference>
<evidence type="ECO:0000256" key="6">
    <source>
        <dbReference type="RuleBase" id="RU004453"/>
    </source>
</evidence>
<keyword evidence="4 5" id="KW-0326">Glycosidase</keyword>
<evidence type="ECO:0000256" key="1">
    <source>
        <dbReference type="ARBA" id="ARBA00000822"/>
    </source>
</evidence>
<dbReference type="InterPro" id="IPR011583">
    <property type="entry name" value="Chitinase_II/V-like_cat"/>
</dbReference>
<dbReference type="Pfam" id="PF00704">
    <property type="entry name" value="Glyco_hydro_18"/>
    <property type="match status" value="1"/>
</dbReference>
<accession>A0A318I6A2</accession>
<proteinExistence type="inferred from homology"/>
<dbReference type="InterPro" id="IPR001223">
    <property type="entry name" value="Glyco_hydro18_cat"/>
</dbReference>
<dbReference type="Gene3D" id="3.20.20.80">
    <property type="entry name" value="Glycosidases"/>
    <property type="match status" value="1"/>
</dbReference>
<dbReference type="EMBL" id="QJJX01000008">
    <property type="protein sequence ID" value="PXX22997.1"/>
    <property type="molecule type" value="Genomic_DNA"/>
</dbReference>
<dbReference type="AlphaFoldDB" id="A0A318I6A2"/>
<dbReference type="EC" id="3.2.1.14" evidence="2"/>
<feature type="domain" description="GH18" evidence="7">
    <location>
        <begin position="19"/>
        <end position="329"/>
    </location>
</feature>
<evidence type="ECO:0000313" key="9">
    <source>
        <dbReference type="Proteomes" id="UP000248314"/>
    </source>
</evidence>
<dbReference type="InterPro" id="IPR017853">
    <property type="entry name" value="GH"/>
</dbReference>
<dbReference type="PROSITE" id="PS51910">
    <property type="entry name" value="GH18_2"/>
    <property type="match status" value="1"/>
</dbReference>
<evidence type="ECO:0000256" key="2">
    <source>
        <dbReference type="ARBA" id="ARBA00012729"/>
    </source>
</evidence>
<protein>
    <recommendedName>
        <fullName evidence="2">chitinase</fullName>
        <ecNumber evidence="2">3.2.1.14</ecNumber>
    </recommendedName>
</protein>
<organism evidence="8 9">
    <name type="scientific">Hoylesella shahii DSM 15611 = JCM 12083</name>
    <dbReference type="NCBI Taxonomy" id="1122991"/>
    <lineage>
        <taxon>Bacteria</taxon>
        <taxon>Pseudomonadati</taxon>
        <taxon>Bacteroidota</taxon>
        <taxon>Bacteroidia</taxon>
        <taxon>Bacteroidales</taxon>
        <taxon>Prevotellaceae</taxon>
        <taxon>Hoylesella</taxon>
    </lineage>
</organism>
<dbReference type="GO" id="GO:0008061">
    <property type="term" value="F:chitin binding"/>
    <property type="evidence" value="ECO:0007669"/>
    <property type="project" value="InterPro"/>
</dbReference>
<dbReference type="PROSITE" id="PS01095">
    <property type="entry name" value="GH18_1"/>
    <property type="match status" value="1"/>
</dbReference>
<reference evidence="8 9" key="1">
    <citation type="submission" date="2018-05" db="EMBL/GenBank/DDBJ databases">
        <title>Genomic Encyclopedia of Type Strains, Phase I: the one thousand microbial genomes (KMG-I) project.</title>
        <authorList>
            <person name="Kyrpides N."/>
        </authorList>
    </citation>
    <scope>NUCLEOTIDE SEQUENCE [LARGE SCALE GENOMIC DNA]</scope>
    <source>
        <strain evidence="8 9">DSM 15611</strain>
    </source>
</reference>
<evidence type="ECO:0000256" key="3">
    <source>
        <dbReference type="ARBA" id="ARBA00022801"/>
    </source>
</evidence>
<name>A0A318I6A2_9BACT</name>
<comment type="catalytic activity">
    <reaction evidence="1">
        <text>Random endo-hydrolysis of N-acetyl-beta-D-glucosaminide (1-&gt;4)-beta-linkages in chitin and chitodextrins.</text>
        <dbReference type="EC" id="3.2.1.14"/>
    </reaction>
</comment>